<reference evidence="1" key="1">
    <citation type="journal article" date="2015" name="Nature">
        <title>Complex archaea that bridge the gap between prokaryotes and eukaryotes.</title>
        <authorList>
            <person name="Spang A."/>
            <person name="Saw J.H."/>
            <person name="Jorgensen S.L."/>
            <person name="Zaremba-Niedzwiedzka K."/>
            <person name="Martijn J."/>
            <person name="Lind A.E."/>
            <person name="van Eijk R."/>
            <person name="Schleper C."/>
            <person name="Guy L."/>
            <person name="Ettema T.J."/>
        </authorList>
    </citation>
    <scope>NUCLEOTIDE SEQUENCE</scope>
</reference>
<protein>
    <submittedName>
        <fullName evidence="1">Uncharacterized protein</fullName>
    </submittedName>
</protein>
<accession>A0A0F9FMS5</accession>
<evidence type="ECO:0000313" key="1">
    <source>
        <dbReference type="EMBL" id="KKL52342.1"/>
    </source>
</evidence>
<dbReference type="AlphaFoldDB" id="A0A0F9FMS5"/>
<dbReference type="EMBL" id="LAZR01031930">
    <property type="protein sequence ID" value="KKL52342.1"/>
    <property type="molecule type" value="Genomic_DNA"/>
</dbReference>
<sequence>MSGKSVKSVKVVCQHCGEDFLVAPWRRLKAKYCSYDCSNKARTTSKAYSKPRTCVRCGAGFLPMHWNQKHCGRQCWADSVRKRKRIPCHSCGKEFSQTRVAQKYCSRKCSEPFNKKTTRFKKEFIDILWANLVKLIAGEKCEYCGKADHLNSHHIFSRSNMALRWDTQNGICLCAGHHVLSNFSAHKAPLEFAEWLKETRGESWYQTLVTKSRTIVKLTDGDRSNITVDLKQRIAEQGV</sequence>
<organism evidence="1">
    <name type="scientific">marine sediment metagenome</name>
    <dbReference type="NCBI Taxonomy" id="412755"/>
    <lineage>
        <taxon>unclassified sequences</taxon>
        <taxon>metagenomes</taxon>
        <taxon>ecological metagenomes</taxon>
    </lineage>
</organism>
<gene>
    <name evidence="1" type="ORF">LCGC14_2286430</name>
</gene>
<proteinExistence type="predicted"/>
<name>A0A0F9FMS5_9ZZZZ</name>
<comment type="caution">
    <text evidence="1">The sequence shown here is derived from an EMBL/GenBank/DDBJ whole genome shotgun (WGS) entry which is preliminary data.</text>
</comment>